<evidence type="ECO:0000256" key="6">
    <source>
        <dbReference type="SAM" id="Phobius"/>
    </source>
</evidence>
<comment type="subcellular location">
    <subcellularLocation>
        <location evidence="1">Membrane</location>
        <topology evidence="1">Multi-pass membrane protein</topology>
    </subcellularLocation>
</comment>
<organism evidence="7 8">
    <name type="scientific">Advenella mimigardefordensis (strain DSM 17166 / LMG 22922 / DPN7)</name>
    <dbReference type="NCBI Taxonomy" id="1247726"/>
    <lineage>
        <taxon>Bacteria</taxon>
        <taxon>Pseudomonadati</taxon>
        <taxon>Pseudomonadota</taxon>
        <taxon>Betaproteobacteria</taxon>
        <taxon>Burkholderiales</taxon>
        <taxon>Alcaligenaceae</taxon>
    </lineage>
</organism>
<dbReference type="PANTHER" id="PTHR30028:SF0">
    <property type="entry name" value="PROTEIN ALUMINUM SENSITIVE 3"/>
    <property type="match status" value="1"/>
</dbReference>
<accession>W0PIL7</accession>
<reference evidence="7 8" key="1">
    <citation type="journal article" date="2014" name="Microbiology">
        <title>Unravelling the complete genome sequence of Advenella mimigardefordensis strain DPN7T and novel insights in the catabolism of the xenobiotic polythioester precursor 3,3'-dithiodipropionate.</title>
        <authorList>
            <person name="Wubbeler J.H."/>
            <person name="Hiessl S."/>
            <person name="Schuldes J."/>
            <person name="Thurmer A."/>
            <person name="Daniel R."/>
            <person name="Steinbuchel A."/>
        </authorList>
    </citation>
    <scope>NUCLEOTIDE SEQUENCE [LARGE SCALE GENOMIC DNA]</scope>
    <source>
        <strain evidence="8">DSM 17166 / LMG 22922 / DPN7</strain>
    </source>
</reference>
<dbReference type="InterPro" id="IPR005226">
    <property type="entry name" value="UPF0014_fam"/>
</dbReference>
<dbReference type="KEGG" id="amim:MIM_c37250"/>
<evidence type="ECO:0000313" key="7">
    <source>
        <dbReference type="EMBL" id="AHG65782.1"/>
    </source>
</evidence>
<dbReference type="eggNOG" id="COG0390">
    <property type="taxonomic scope" value="Bacteria"/>
</dbReference>
<dbReference type="AlphaFoldDB" id="W0PIL7"/>
<name>W0PIL7_ADVMD</name>
<evidence type="ECO:0000256" key="2">
    <source>
        <dbReference type="ARBA" id="ARBA00005268"/>
    </source>
</evidence>
<dbReference type="RefSeq" id="WP_025374483.1">
    <property type="nucleotide sequence ID" value="NZ_CP003915.1"/>
</dbReference>
<dbReference type="Pfam" id="PF03649">
    <property type="entry name" value="UPF0014"/>
    <property type="match status" value="1"/>
</dbReference>
<feature type="transmembrane region" description="Helical" evidence="6">
    <location>
        <begin position="195"/>
        <end position="213"/>
    </location>
</feature>
<feature type="transmembrane region" description="Helical" evidence="6">
    <location>
        <begin position="225"/>
        <end position="247"/>
    </location>
</feature>
<dbReference type="STRING" id="1247726.MIM_c37250"/>
<evidence type="ECO:0000256" key="3">
    <source>
        <dbReference type="ARBA" id="ARBA00022692"/>
    </source>
</evidence>
<keyword evidence="5 6" id="KW-0472">Membrane</keyword>
<dbReference type="PANTHER" id="PTHR30028">
    <property type="entry name" value="UPF0014 INNER MEMBRANE PROTEIN YBBM-RELATED"/>
    <property type="match status" value="1"/>
</dbReference>
<evidence type="ECO:0000313" key="8">
    <source>
        <dbReference type="Proteomes" id="UP000019095"/>
    </source>
</evidence>
<gene>
    <name evidence="7" type="ORF">MIM_c37250</name>
</gene>
<feature type="transmembrane region" description="Helical" evidence="6">
    <location>
        <begin position="12"/>
        <end position="32"/>
    </location>
</feature>
<evidence type="ECO:0000256" key="1">
    <source>
        <dbReference type="ARBA" id="ARBA00004141"/>
    </source>
</evidence>
<keyword evidence="8" id="KW-1185">Reference proteome</keyword>
<keyword evidence="4 6" id="KW-1133">Transmembrane helix</keyword>
<keyword evidence="3 6" id="KW-0812">Transmembrane</keyword>
<feature type="transmembrane region" description="Helical" evidence="6">
    <location>
        <begin position="128"/>
        <end position="148"/>
    </location>
</feature>
<dbReference type="HOGENOM" id="CLU_076147_1_1_4"/>
<protein>
    <submittedName>
        <fullName evidence="7">Putative membrane protein</fullName>
    </submittedName>
</protein>
<dbReference type="EMBL" id="CP003915">
    <property type="protein sequence ID" value="AHG65782.1"/>
    <property type="molecule type" value="Genomic_DNA"/>
</dbReference>
<proteinExistence type="inferred from homology"/>
<comment type="similarity">
    <text evidence="2">Belongs to the UPF0014 family.</text>
</comment>
<feature type="transmembrane region" description="Helical" evidence="6">
    <location>
        <begin position="65"/>
        <end position="84"/>
    </location>
</feature>
<dbReference type="PATRIC" id="fig|1247726.3.peg.4114"/>
<sequence>MNLQYMEISIGQIGLAAMLILANGLISILLRLRLEKQLLIASVRMVVQLFAIGLILKWVFAADKWYIVLAIMTVMTLIAGLSARNRSRIRYSGMQFDALFSIWIPSWLTMAIGLVLILRIQPWYSPQYVIPVLGMIMGNTLTGVSLGLDRITSELTQRRDHVEMMLSLGASGWEAYREAAQTAVRAGMMPTINSMMVIGLVSLPGMMTGQILAGQDPEQAIRYQILLMFLLTASSAIACVLAVLLVYRRVFSPQYNFLYWKLHESSK</sequence>
<feature type="transmembrane region" description="Helical" evidence="6">
    <location>
        <begin position="96"/>
        <end position="116"/>
    </location>
</feature>
<dbReference type="OrthoDB" id="9791807at2"/>
<evidence type="ECO:0000256" key="5">
    <source>
        <dbReference type="ARBA" id="ARBA00023136"/>
    </source>
</evidence>
<dbReference type="GO" id="GO:0005886">
    <property type="term" value="C:plasma membrane"/>
    <property type="evidence" value="ECO:0007669"/>
    <property type="project" value="TreeGrafter"/>
</dbReference>
<feature type="transmembrane region" description="Helical" evidence="6">
    <location>
        <begin position="39"/>
        <end position="59"/>
    </location>
</feature>
<dbReference type="Proteomes" id="UP000019095">
    <property type="component" value="Chromosome"/>
</dbReference>
<evidence type="ECO:0000256" key="4">
    <source>
        <dbReference type="ARBA" id="ARBA00022989"/>
    </source>
</evidence>